<dbReference type="InterPro" id="IPR036388">
    <property type="entry name" value="WH-like_DNA-bd_sf"/>
</dbReference>
<evidence type="ECO:0000259" key="6">
    <source>
        <dbReference type="PROSITE" id="PS50949"/>
    </source>
</evidence>
<keyword evidence="3 5" id="KW-0238">DNA-binding</keyword>
<dbReference type="InterPro" id="IPR051446">
    <property type="entry name" value="HTH_trans_reg/aminotransferase"/>
</dbReference>
<proteinExistence type="predicted"/>
<evidence type="ECO:0000313" key="9">
    <source>
        <dbReference type="Proteomes" id="UP001139648"/>
    </source>
</evidence>
<dbReference type="GO" id="GO:0045892">
    <property type="term" value="P:negative regulation of DNA-templated transcription"/>
    <property type="evidence" value="ECO:0007669"/>
    <property type="project" value="InterPro"/>
</dbReference>
<evidence type="ECO:0000256" key="2">
    <source>
        <dbReference type="ARBA" id="ARBA00023015"/>
    </source>
</evidence>
<dbReference type="Proteomes" id="UP001139648">
    <property type="component" value="Unassembled WGS sequence"/>
</dbReference>
<evidence type="ECO:0000256" key="3">
    <source>
        <dbReference type="ARBA" id="ARBA00023125"/>
    </source>
</evidence>
<dbReference type="InterPro" id="IPR001647">
    <property type="entry name" value="HTH_TetR"/>
</dbReference>
<dbReference type="InterPro" id="IPR036271">
    <property type="entry name" value="Tet_transcr_reg_TetR-rel_C_sf"/>
</dbReference>
<evidence type="ECO:0000256" key="4">
    <source>
        <dbReference type="ARBA" id="ARBA00023163"/>
    </source>
</evidence>
<keyword evidence="4" id="KW-0804">Transcription</keyword>
<feature type="DNA-binding region" description="H-T-H motif" evidence="5">
    <location>
        <begin position="110"/>
        <end position="129"/>
    </location>
</feature>
<dbReference type="PROSITE" id="PS50977">
    <property type="entry name" value="HTH_TETR_2"/>
    <property type="match status" value="1"/>
</dbReference>
<dbReference type="GO" id="GO:0003677">
    <property type="term" value="F:DNA binding"/>
    <property type="evidence" value="ECO:0007669"/>
    <property type="project" value="UniProtKB-UniRule"/>
</dbReference>
<dbReference type="GO" id="GO:0003700">
    <property type="term" value="F:DNA-binding transcription factor activity"/>
    <property type="evidence" value="ECO:0007669"/>
    <property type="project" value="InterPro"/>
</dbReference>
<sequence>MSSTPHARIAADIKQRIADGRLRPGERVPSTRQLARDWNVALATAAKALTLLAREGVVVAEPRVGTVVAERPGEPARPRPGATAEHELTRRRIVGAAIEIADAEGLSELTMRAVAGRLAAATMSLYRHVGGKDDLVMLMVDAAFAEFPLPSERPEGWRGRLETSARVQWAAYRAHPWMARATPLTRPVPSEALLRHSEYVMEVLQETGLDAATRMYVMILVYSFVQGIAAHIELEQRARADTGITDEEWMTGQEGFLGDIKAANPAFSRLLDELGDFDLDLDRLFEFGLRSLLDGLTRLVEPR</sequence>
<dbReference type="RefSeq" id="WP_253753054.1">
    <property type="nucleotide sequence ID" value="NZ_BAABKA010000069.1"/>
</dbReference>
<name>A0A9X2GR16_9ACTN</name>
<dbReference type="Pfam" id="PF00392">
    <property type="entry name" value="GntR"/>
    <property type="match status" value="1"/>
</dbReference>
<protein>
    <submittedName>
        <fullName evidence="8">DNA-binding transcriptional regulator YhcF (GntR family)</fullName>
    </submittedName>
</protein>
<evidence type="ECO:0000259" key="7">
    <source>
        <dbReference type="PROSITE" id="PS50977"/>
    </source>
</evidence>
<dbReference type="InterPro" id="IPR004111">
    <property type="entry name" value="Repressor_TetR_C"/>
</dbReference>
<dbReference type="PANTHER" id="PTHR46577">
    <property type="entry name" value="HTH-TYPE TRANSCRIPTIONAL REGULATORY PROTEIN GABR"/>
    <property type="match status" value="1"/>
</dbReference>
<evidence type="ECO:0000313" key="8">
    <source>
        <dbReference type="EMBL" id="MCP2362375.1"/>
    </source>
</evidence>
<evidence type="ECO:0000256" key="5">
    <source>
        <dbReference type="PROSITE-ProRule" id="PRU00335"/>
    </source>
</evidence>
<comment type="caution">
    <text evidence="8">The sequence shown here is derived from an EMBL/GenBank/DDBJ whole genome shotgun (WGS) entry which is preliminary data.</text>
</comment>
<dbReference type="EMBL" id="JAMZEB010000002">
    <property type="protein sequence ID" value="MCP2362375.1"/>
    <property type="molecule type" value="Genomic_DNA"/>
</dbReference>
<dbReference type="SUPFAM" id="SSF46689">
    <property type="entry name" value="Homeodomain-like"/>
    <property type="match status" value="1"/>
</dbReference>
<dbReference type="Gene3D" id="1.10.357.10">
    <property type="entry name" value="Tetracycline Repressor, domain 2"/>
    <property type="match status" value="1"/>
</dbReference>
<dbReference type="SUPFAM" id="SSF46785">
    <property type="entry name" value="Winged helix' DNA-binding domain"/>
    <property type="match status" value="1"/>
</dbReference>
<dbReference type="InterPro" id="IPR000524">
    <property type="entry name" value="Tscrpt_reg_HTH_GntR"/>
</dbReference>
<keyword evidence="2" id="KW-0805">Transcription regulation</keyword>
<dbReference type="InterPro" id="IPR009057">
    <property type="entry name" value="Homeodomain-like_sf"/>
</dbReference>
<feature type="domain" description="HTH gntR-type" evidence="6">
    <location>
        <begin position="3"/>
        <end position="71"/>
    </location>
</feature>
<organism evidence="8 9">
    <name type="scientific">Nonomuraea thailandensis</name>
    <dbReference type="NCBI Taxonomy" id="1188745"/>
    <lineage>
        <taxon>Bacteria</taxon>
        <taxon>Bacillati</taxon>
        <taxon>Actinomycetota</taxon>
        <taxon>Actinomycetes</taxon>
        <taxon>Streptosporangiales</taxon>
        <taxon>Streptosporangiaceae</taxon>
        <taxon>Nonomuraea</taxon>
    </lineage>
</organism>
<dbReference type="AlphaFoldDB" id="A0A9X2GR16"/>
<dbReference type="Gene3D" id="1.10.10.60">
    <property type="entry name" value="Homeodomain-like"/>
    <property type="match status" value="1"/>
</dbReference>
<dbReference type="PANTHER" id="PTHR46577:SF1">
    <property type="entry name" value="HTH-TYPE TRANSCRIPTIONAL REGULATORY PROTEIN GABR"/>
    <property type="match status" value="1"/>
</dbReference>
<feature type="domain" description="HTH tetR-type" evidence="7">
    <location>
        <begin position="87"/>
        <end position="147"/>
    </location>
</feature>
<gene>
    <name evidence="8" type="ORF">HD597_009395</name>
</gene>
<evidence type="ECO:0000256" key="1">
    <source>
        <dbReference type="ARBA" id="ARBA00022898"/>
    </source>
</evidence>
<accession>A0A9X2GR16</accession>
<reference evidence="8" key="1">
    <citation type="submission" date="2022-06" db="EMBL/GenBank/DDBJ databases">
        <title>Sequencing the genomes of 1000 actinobacteria strains.</title>
        <authorList>
            <person name="Klenk H.-P."/>
        </authorList>
    </citation>
    <scope>NUCLEOTIDE SEQUENCE</scope>
    <source>
        <strain evidence="8">DSM 46694</strain>
    </source>
</reference>
<dbReference type="PROSITE" id="PS50949">
    <property type="entry name" value="HTH_GNTR"/>
    <property type="match status" value="1"/>
</dbReference>
<dbReference type="SUPFAM" id="SSF48498">
    <property type="entry name" value="Tetracyclin repressor-like, C-terminal domain"/>
    <property type="match status" value="1"/>
</dbReference>
<dbReference type="Pfam" id="PF02909">
    <property type="entry name" value="TetR_C_1"/>
    <property type="match status" value="1"/>
</dbReference>
<dbReference type="InterPro" id="IPR036390">
    <property type="entry name" value="WH_DNA-bd_sf"/>
</dbReference>
<dbReference type="SMART" id="SM00345">
    <property type="entry name" value="HTH_GNTR"/>
    <property type="match status" value="1"/>
</dbReference>
<keyword evidence="1" id="KW-0663">Pyridoxal phosphate</keyword>
<keyword evidence="9" id="KW-1185">Reference proteome</keyword>
<dbReference type="Gene3D" id="1.10.10.10">
    <property type="entry name" value="Winged helix-like DNA-binding domain superfamily/Winged helix DNA-binding domain"/>
    <property type="match status" value="1"/>
</dbReference>